<dbReference type="KEGG" id="egl:EGR_08253"/>
<dbReference type="GeneID" id="36343968"/>
<name>W6U8U6_ECHGR</name>
<dbReference type="AlphaFoldDB" id="W6U8U6"/>
<sequence length="54" mass="6213">MREGNGQDAVEEVAERSERWLNAGWDRSGIERWLIPDKGDESGNMQCEFNDQIS</sequence>
<dbReference type="RefSeq" id="XP_024348097.1">
    <property type="nucleotide sequence ID" value="XM_024497502.1"/>
</dbReference>
<evidence type="ECO:0000313" key="2">
    <source>
        <dbReference type="Proteomes" id="UP000019149"/>
    </source>
</evidence>
<protein>
    <submittedName>
        <fullName evidence="1">Uncharacterized protein</fullName>
    </submittedName>
</protein>
<gene>
    <name evidence="1" type="ORF">EGR_08253</name>
</gene>
<keyword evidence="2" id="KW-1185">Reference proteome</keyword>
<comment type="caution">
    <text evidence="1">The sequence shown here is derived from an EMBL/GenBank/DDBJ whole genome shotgun (WGS) entry which is preliminary data.</text>
</comment>
<dbReference type="EMBL" id="APAU02000100">
    <property type="protein sequence ID" value="EUB56901.1"/>
    <property type="molecule type" value="Genomic_DNA"/>
</dbReference>
<organism evidence="1 2">
    <name type="scientific">Echinococcus granulosus</name>
    <name type="common">Hydatid tapeworm</name>
    <dbReference type="NCBI Taxonomy" id="6210"/>
    <lineage>
        <taxon>Eukaryota</taxon>
        <taxon>Metazoa</taxon>
        <taxon>Spiralia</taxon>
        <taxon>Lophotrochozoa</taxon>
        <taxon>Platyhelminthes</taxon>
        <taxon>Cestoda</taxon>
        <taxon>Eucestoda</taxon>
        <taxon>Cyclophyllidea</taxon>
        <taxon>Taeniidae</taxon>
        <taxon>Echinococcus</taxon>
        <taxon>Echinococcus granulosus group</taxon>
    </lineage>
</organism>
<evidence type="ECO:0000313" key="1">
    <source>
        <dbReference type="EMBL" id="EUB56901.1"/>
    </source>
</evidence>
<dbReference type="Proteomes" id="UP000019149">
    <property type="component" value="Unassembled WGS sequence"/>
</dbReference>
<dbReference type="CTD" id="36343968"/>
<proteinExistence type="predicted"/>
<accession>W6U8U6</accession>
<reference evidence="1 2" key="1">
    <citation type="journal article" date="2013" name="Nat. Genet.">
        <title>The genome of the hydatid tapeworm Echinococcus granulosus.</title>
        <authorList>
            <person name="Zheng H."/>
            <person name="Zhang W."/>
            <person name="Zhang L."/>
            <person name="Zhang Z."/>
            <person name="Li J."/>
            <person name="Lu G."/>
            <person name="Zhu Y."/>
            <person name="Wang Y."/>
            <person name="Huang Y."/>
            <person name="Liu J."/>
            <person name="Kang H."/>
            <person name="Chen J."/>
            <person name="Wang L."/>
            <person name="Chen A."/>
            <person name="Yu S."/>
            <person name="Gao Z."/>
            <person name="Jin L."/>
            <person name="Gu W."/>
            <person name="Wang Z."/>
            <person name="Zhao L."/>
            <person name="Shi B."/>
            <person name="Wen H."/>
            <person name="Lin R."/>
            <person name="Jones M.K."/>
            <person name="Brejova B."/>
            <person name="Vinar T."/>
            <person name="Zhao G."/>
            <person name="McManus D.P."/>
            <person name="Chen Z."/>
            <person name="Zhou Y."/>
            <person name="Wang S."/>
        </authorList>
    </citation>
    <scope>NUCLEOTIDE SEQUENCE [LARGE SCALE GENOMIC DNA]</scope>
</reference>